<evidence type="ECO:0000256" key="1">
    <source>
        <dbReference type="SAM" id="SignalP"/>
    </source>
</evidence>
<dbReference type="Proteomes" id="UP000569951">
    <property type="component" value="Unassembled WGS sequence"/>
</dbReference>
<evidence type="ECO:0000313" key="2">
    <source>
        <dbReference type="EMBL" id="MBB6099104.1"/>
    </source>
</evidence>
<feature type="signal peptide" evidence="1">
    <location>
        <begin position="1"/>
        <end position="20"/>
    </location>
</feature>
<comment type="caution">
    <text evidence="2">The sequence shown here is derived from an EMBL/GenBank/DDBJ whole genome shotgun (WGS) entry which is preliminary data.</text>
</comment>
<feature type="chain" id="PRO_5032570332" evidence="1">
    <location>
        <begin position="21"/>
        <end position="91"/>
    </location>
</feature>
<evidence type="ECO:0000313" key="3">
    <source>
        <dbReference type="Proteomes" id="UP000569951"/>
    </source>
</evidence>
<name>A0A841I287_9DEIO</name>
<protein>
    <submittedName>
        <fullName evidence="2">Uncharacterized protein</fullName>
    </submittedName>
</protein>
<keyword evidence="1" id="KW-0732">Signal</keyword>
<dbReference type="RefSeq" id="WP_183987856.1">
    <property type="nucleotide sequence ID" value="NZ_JACHHG010000009.1"/>
</dbReference>
<keyword evidence="3" id="KW-1185">Reference proteome</keyword>
<sequence>MFRPSLTALTVTVLLASAWAAPWGPLEGVPPRFEAPTPEISGECSVGPGGFSACQQQRMACWASGRTPVAVVQGARTVGYRCHAQSLEALP</sequence>
<gene>
    <name evidence="2" type="ORF">HNR42_002540</name>
</gene>
<proteinExistence type="predicted"/>
<reference evidence="2 3" key="1">
    <citation type="submission" date="2020-08" db="EMBL/GenBank/DDBJ databases">
        <title>Genomic Encyclopedia of Type Strains, Phase IV (KMG-IV): sequencing the most valuable type-strain genomes for metagenomic binning, comparative biology and taxonomic classification.</title>
        <authorList>
            <person name="Goeker M."/>
        </authorList>
    </citation>
    <scope>NUCLEOTIDE SEQUENCE [LARGE SCALE GENOMIC DNA]</scope>
    <source>
        <strain evidence="2 3">DSM 21458</strain>
    </source>
</reference>
<accession>A0A841I287</accession>
<dbReference type="AlphaFoldDB" id="A0A841I287"/>
<dbReference type="EMBL" id="JACHHG010000009">
    <property type="protein sequence ID" value="MBB6099104.1"/>
    <property type="molecule type" value="Genomic_DNA"/>
</dbReference>
<organism evidence="2 3">
    <name type="scientific">Deinobacterium chartae</name>
    <dbReference type="NCBI Taxonomy" id="521158"/>
    <lineage>
        <taxon>Bacteria</taxon>
        <taxon>Thermotogati</taxon>
        <taxon>Deinococcota</taxon>
        <taxon>Deinococci</taxon>
        <taxon>Deinococcales</taxon>
        <taxon>Deinococcaceae</taxon>
        <taxon>Deinobacterium</taxon>
    </lineage>
</organism>